<evidence type="ECO:0000256" key="2">
    <source>
        <dbReference type="ARBA" id="ARBA00022803"/>
    </source>
</evidence>
<reference evidence="5 6" key="1">
    <citation type="journal article" date="2014" name="Int. J. Syst. Evol. Microbiol.">
        <title>Complete genome sequence of Corynebacterium casei LMG S-19264T (=DSM 44701T), isolated from a smear-ripened cheese.</title>
        <authorList>
            <consortium name="US DOE Joint Genome Institute (JGI-PGF)"/>
            <person name="Walter F."/>
            <person name="Albersmeier A."/>
            <person name="Kalinowski J."/>
            <person name="Ruckert C."/>
        </authorList>
    </citation>
    <scope>NUCLEOTIDE SEQUENCE [LARGE SCALE GENOMIC DNA]</scope>
    <source>
        <strain evidence="5 6">CGMCC 4.7215</strain>
    </source>
</reference>
<evidence type="ECO:0000256" key="3">
    <source>
        <dbReference type="PROSITE-ProRule" id="PRU00339"/>
    </source>
</evidence>
<dbReference type="InterPro" id="IPR019734">
    <property type="entry name" value="TPR_rpt"/>
</dbReference>
<dbReference type="Proteomes" id="UP001596414">
    <property type="component" value="Unassembled WGS sequence"/>
</dbReference>
<evidence type="ECO:0000256" key="4">
    <source>
        <dbReference type="SAM" id="MobiDB-lite"/>
    </source>
</evidence>
<feature type="region of interest" description="Disordered" evidence="4">
    <location>
        <begin position="434"/>
        <end position="469"/>
    </location>
</feature>
<name>A0ABD5X4H0_9EURY</name>
<dbReference type="InterPro" id="IPR011990">
    <property type="entry name" value="TPR-like_helical_dom_sf"/>
</dbReference>
<accession>A0ABD5X4H0</accession>
<keyword evidence="1" id="KW-0677">Repeat</keyword>
<dbReference type="PANTHER" id="PTHR45586">
    <property type="entry name" value="TPR REPEAT-CONTAINING PROTEIN PA4667"/>
    <property type="match status" value="1"/>
</dbReference>
<feature type="repeat" description="TPR" evidence="3">
    <location>
        <begin position="171"/>
        <end position="204"/>
    </location>
</feature>
<dbReference type="Gene3D" id="1.25.40.10">
    <property type="entry name" value="Tetratricopeptide repeat domain"/>
    <property type="match status" value="3"/>
</dbReference>
<evidence type="ECO:0000313" key="5">
    <source>
        <dbReference type="EMBL" id="MFC7125424.1"/>
    </source>
</evidence>
<proteinExistence type="predicted"/>
<dbReference type="AlphaFoldDB" id="A0ABD5X4H0"/>
<sequence length="836" mass="93075">MMTAVPILTSLARLAWERSATETDLRFDDDSIDIEDAVADLEPGLSEELEATFFEALERTDERLSIITRERLVVDTEPPEAVFDLVDQFDEAIAAAIPETNRHERRYSVLSALVAVLRSLDESADGICRVAAAGTGMEPPTTAALQSSVSELETHLESTLGDGPADADQRVETHRQRGETQFDSGSFHEAADSFRSVLLLESDDAAAHAGLGAALARSRDLTTTEATRRHLQRALELDPGNTRALRYHASFRWDHDGEDAGRDAFEQALEQAPTNERLYRTYAERLRDAGEPDDAAEIYERGLETVGADHVLRRYYARFLATLQRFDQAQAQFERAIEDDRIDPVARIWFGHFHDQRGMPELARPYLEAGFEMIDAGFGDVDLDTFLPSLVRLVEILEQVGEDDAVVRWCEYALDNGDEISDNEDALQTLEERYNSHRPPADDSTGSTDETETPTESETTDEMSANGNAMADTDASLDEQVAAAIEHDTGDITDPDTLAEIGHKYRKTEAQPLASVYFEQALEQDQGHANAHFGLARLASAADPPDKEAVYHHYKRAIERDPDALEIRRLFADTLATWDNRDVAETQFEAALDIDPDDPMTRCWYGSHCKSWGDTDDARTHLERGLTADKTRDELGTWAAITWATALVELCERDGDSAAVREWCRYGLSACDNETQPPGTEKQEQLEETLEQYADTVPTPWNRRDDSKFEQWWYLTVNGDSANVVVSVNGTELEWTTTSSSFSLSLPLNEIVDDDLYEIEVTVLRTIVEDSYDGSQYTDCVSEPDELSVDIAVNSYAAGEVVNTLDDESIMEASCDPGATETLPQTVALTLDTTTE</sequence>
<dbReference type="RefSeq" id="WP_267636417.1">
    <property type="nucleotide sequence ID" value="NZ_JAODIY010000004.1"/>
</dbReference>
<protein>
    <submittedName>
        <fullName evidence="5">Tetratricopeptide repeat protein</fullName>
    </submittedName>
</protein>
<dbReference type="PANTHER" id="PTHR45586:SF1">
    <property type="entry name" value="LIPOPOLYSACCHARIDE ASSEMBLY PROTEIN B"/>
    <property type="match status" value="1"/>
</dbReference>
<dbReference type="PROSITE" id="PS50005">
    <property type="entry name" value="TPR"/>
    <property type="match status" value="1"/>
</dbReference>
<dbReference type="SMART" id="SM00028">
    <property type="entry name" value="TPR"/>
    <property type="match status" value="5"/>
</dbReference>
<comment type="caution">
    <text evidence="5">The sequence shown here is derived from an EMBL/GenBank/DDBJ whole genome shotgun (WGS) entry which is preliminary data.</text>
</comment>
<dbReference type="Pfam" id="PF13432">
    <property type="entry name" value="TPR_16"/>
    <property type="match status" value="1"/>
</dbReference>
<feature type="region of interest" description="Disordered" evidence="4">
    <location>
        <begin position="153"/>
        <end position="186"/>
    </location>
</feature>
<gene>
    <name evidence="5" type="ORF">ACFQJ7_05140</name>
</gene>
<dbReference type="EMBL" id="JBHSZQ010000004">
    <property type="protein sequence ID" value="MFC7125424.1"/>
    <property type="molecule type" value="Genomic_DNA"/>
</dbReference>
<evidence type="ECO:0000313" key="6">
    <source>
        <dbReference type="Proteomes" id="UP001596414"/>
    </source>
</evidence>
<evidence type="ECO:0000256" key="1">
    <source>
        <dbReference type="ARBA" id="ARBA00022737"/>
    </source>
</evidence>
<feature type="compositionally biased region" description="Basic and acidic residues" evidence="4">
    <location>
        <begin position="167"/>
        <end position="180"/>
    </location>
</feature>
<feature type="compositionally biased region" description="Acidic residues" evidence="4">
    <location>
        <begin position="449"/>
        <end position="461"/>
    </location>
</feature>
<dbReference type="SUPFAM" id="SSF48452">
    <property type="entry name" value="TPR-like"/>
    <property type="match status" value="1"/>
</dbReference>
<dbReference type="InterPro" id="IPR051012">
    <property type="entry name" value="CellSynth/LPSAsmb/PSIAsmb"/>
</dbReference>
<keyword evidence="2 3" id="KW-0802">TPR repeat</keyword>
<organism evidence="5 6">
    <name type="scientific">Halovenus rubra</name>
    <dbReference type="NCBI Taxonomy" id="869890"/>
    <lineage>
        <taxon>Archaea</taxon>
        <taxon>Methanobacteriati</taxon>
        <taxon>Methanobacteriota</taxon>
        <taxon>Stenosarchaea group</taxon>
        <taxon>Halobacteria</taxon>
        <taxon>Halobacteriales</taxon>
        <taxon>Haloarculaceae</taxon>
        <taxon>Halovenus</taxon>
    </lineage>
</organism>